<feature type="compositionally biased region" description="Polar residues" evidence="9">
    <location>
        <begin position="1"/>
        <end position="14"/>
    </location>
</feature>
<gene>
    <name evidence="11" type="ORF">CYLTODRAFT_352399</name>
</gene>
<evidence type="ECO:0000256" key="5">
    <source>
        <dbReference type="ARBA" id="ARBA00022824"/>
    </source>
</evidence>
<sequence length="233" mass="26061">MGRSKTTGNNGTVASSPSPSRSPVAEELPIGPLSIVVPEAEREQVKVNTASLSELKNACDDAIKRYLSRPELFKQNYIHTDVRLGLGWSSVIVAGFTALYGYKVEFEQSKPVIWIGLILYCALSTIQWLYAFFIEKETIFQGKRKTFSRRIVTERISIGSRTVPVKSSIPPAYELQISYVRSSSNGKSLLAKGKTRGSREYNSFFDEQGTMDQQRLEQFVGELVEQTMEGKNS</sequence>
<dbReference type="OrthoDB" id="29558at2759"/>
<dbReference type="GO" id="GO:0006465">
    <property type="term" value="P:signal peptide processing"/>
    <property type="evidence" value="ECO:0007669"/>
    <property type="project" value="InterPro"/>
</dbReference>
<evidence type="ECO:0000313" key="11">
    <source>
        <dbReference type="EMBL" id="KIY67881.1"/>
    </source>
</evidence>
<evidence type="ECO:0000256" key="2">
    <source>
        <dbReference type="ARBA" id="ARBA00007324"/>
    </source>
</evidence>
<accession>A0A0D7BE58</accession>
<keyword evidence="6 10" id="KW-1133">Transmembrane helix</keyword>
<evidence type="ECO:0000313" key="12">
    <source>
        <dbReference type="Proteomes" id="UP000054007"/>
    </source>
</evidence>
<proteinExistence type="inferred from homology"/>
<evidence type="ECO:0000256" key="10">
    <source>
        <dbReference type="SAM" id="Phobius"/>
    </source>
</evidence>
<dbReference type="STRING" id="1314674.A0A0D7BE58"/>
<feature type="transmembrane region" description="Helical" evidence="10">
    <location>
        <begin position="82"/>
        <end position="100"/>
    </location>
</feature>
<evidence type="ECO:0000256" key="8">
    <source>
        <dbReference type="ARBA" id="ARBA00045608"/>
    </source>
</evidence>
<protein>
    <recommendedName>
        <fullName evidence="3">Signal peptidase complex subunit 2</fullName>
    </recommendedName>
</protein>
<dbReference type="PANTHER" id="PTHR13085:SF0">
    <property type="entry name" value="SIGNAL PEPTIDASE COMPLEX SUBUNIT 2"/>
    <property type="match status" value="1"/>
</dbReference>
<dbReference type="Pfam" id="PF06703">
    <property type="entry name" value="SPC25"/>
    <property type="match status" value="1"/>
</dbReference>
<evidence type="ECO:0000256" key="3">
    <source>
        <dbReference type="ARBA" id="ARBA00017057"/>
    </source>
</evidence>
<comment type="similarity">
    <text evidence="2">Belongs to the SPCS2 family.</text>
</comment>
<feature type="transmembrane region" description="Helical" evidence="10">
    <location>
        <begin position="112"/>
        <end position="134"/>
    </location>
</feature>
<dbReference type="InterPro" id="IPR009582">
    <property type="entry name" value="Spc2/SPCS2"/>
</dbReference>
<dbReference type="GO" id="GO:0045047">
    <property type="term" value="P:protein targeting to ER"/>
    <property type="evidence" value="ECO:0007669"/>
    <property type="project" value="TreeGrafter"/>
</dbReference>
<feature type="region of interest" description="Disordered" evidence="9">
    <location>
        <begin position="1"/>
        <end position="26"/>
    </location>
</feature>
<evidence type="ECO:0000256" key="7">
    <source>
        <dbReference type="ARBA" id="ARBA00023136"/>
    </source>
</evidence>
<evidence type="ECO:0000256" key="4">
    <source>
        <dbReference type="ARBA" id="ARBA00022692"/>
    </source>
</evidence>
<reference evidence="11 12" key="1">
    <citation type="journal article" date="2015" name="Fungal Genet. Biol.">
        <title>Evolution of novel wood decay mechanisms in Agaricales revealed by the genome sequences of Fistulina hepatica and Cylindrobasidium torrendii.</title>
        <authorList>
            <person name="Floudas D."/>
            <person name="Held B.W."/>
            <person name="Riley R."/>
            <person name="Nagy L.G."/>
            <person name="Koehler G."/>
            <person name="Ransdell A.S."/>
            <person name="Younus H."/>
            <person name="Chow J."/>
            <person name="Chiniquy J."/>
            <person name="Lipzen A."/>
            <person name="Tritt A."/>
            <person name="Sun H."/>
            <person name="Haridas S."/>
            <person name="LaButti K."/>
            <person name="Ohm R.A."/>
            <person name="Kues U."/>
            <person name="Blanchette R.A."/>
            <person name="Grigoriev I.V."/>
            <person name="Minto R.E."/>
            <person name="Hibbett D.S."/>
        </authorList>
    </citation>
    <scope>NUCLEOTIDE SEQUENCE [LARGE SCALE GENOMIC DNA]</scope>
    <source>
        <strain evidence="11 12">FP15055 ss-10</strain>
    </source>
</reference>
<evidence type="ECO:0000256" key="6">
    <source>
        <dbReference type="ARBA" id="ARBA00022989"/>
    </source>
</evidence>
<organism evidence="11 12">
    <name type="scientific">Cylindrobasidium torrendii FP15055 ss-10</name>
    <dbReference type="NCBI Taxonomy" id="1314674"/>
    <lineage>
        <taxon>Eukaryota</taxon>
        <taxon>Fungi</taxon>
        <taxon>Dikarya</taxon>
        <taxon>Basidiomycota</taxon>
        <taxon>Agaricomycotina</taxon>
        <taxon>Agaricomycetes</taxon>
        <taxon>Agaricomycetidae</taxon>
        <taxon>Agaricales</taxon>
        <taxon>Marasmiineae</taxon>
        <taxon>Physalacriaceae</taxon>
        <taxon>Cylindrobasidium</taxon>
    </lineage>
</organism>
<dbReference type="GO" id="GO:0005787">
    <property type="term" value="C:signal peptidase complex"/>
    <property type="evidence" value="ECO:0007669"/>
    <property type="project" value="InterPro"/>
</dbReference>
<dbReference type="AlphaFoldDB" id="A0A0D7BE58"/>
<keyword evidence="7 10" id="KW-0472">Membrane</keyword>
<dbReference type="EMBL" id="KN880515">
    <property type="protein sequence ID" value="KIY67881.1"/>
    <property type="molecule type" value="Genomic_DNA"/>
</dbReference>
<keyword evidence="12" id="KW-1185">Reference proteome</keyword>
<keyword evidence="4 10" id="KW-0812">Transmembrane</keyword>
<name>A0A0D7BE58_9AGAR</name>
<comment type="subcellular location">
    <subcellularLocation>
        <location evidence="1">Endoplasmic reticulum membrane</location>
        <topology evidence="1">Multi-pass membrane protein</topology>
    </subcellularLocation>
</comment>
<comment type="function">
    <text evidence="8">Component of the signal peptidase complex (SPC) which catalyzes the cleavage of N-terminal signal sequences from nascent proteins as they are translocated into the lumen of the endoplasmic reticulum. Enhances the enzymatic activity of SPC and facilitates the interactions between different components of the translocation site.</text>
</comment>
<dbReference type="PANTHER" id="PTHR13085">
    <property type="entry name" value="MICROSOMAL SIGNAL PEPTIDASE 25 KDA SUBUNIT"/>
    <property type="match status" value="1"/>
</dbReference>
<evidence type="ECO:0000256" key="9">
    <source>
        <dbReference type="SAM" id="MobiDB-lite"/>
    </source>
</evidence>
<keyword evidence="5" id="KW-0256">Endoplasmic reticulum</keyword>
<dbReference type="Proteomes" id="UP000054007">
    <property type="component" value="Unassembled WGS sequence"/>
</dbReference>
<evidence type="ECO:0000256" key="1">
    <source>
        <dbReference type="ARBA" id="ARBA00004477"/>
    </source>
</evidence>